<feature type="domain" description="DUF397" evidence="1">
    <location>
        <begin position="6"/>
        <end position="59"/>
    </location>
</feature>
<dbReference type="Pfam" id="PF04149">
    <property type="entry name" value="DUF397"/>
    <property type="match status" value="1"/>
</dbReference>
<dbReference type="RefSeq" id="WP_164323559.1">
    <property type="nucleotide sequence ID" value="NZ_JAAGLU010000059.1"/>
</dbReference>
<proteinExistence type="predicted"/>
<name>A0A6B3C6V6_9ACTN</name>
<dbReference type="AlphaFoldDB" id="A0A6B3C6V6"/>
<comment type="caution">
    <text evidence="2">The sequence shown here is derived from an EMBL/GenBank/DDBJ whole genome shotgun (WGS) entry which is preliminary data.</text>
</comment>
<gene>
    <name evidence="2" type="ORF">G3I71_41745</name>
</gene>
<evidence type="ECO:0000313" key="2">
    <source>
        <dbReference type="EMBL" id="NEC92156.1"/>
    </source>
</evidence>
<protein>
    <submittedName>
        <fullName evidence="2">DUF397 domain-containing protein</fullName>
    </submittedName>
</protein>
<dbReference type="EMBL" id="JAAGLU010000059">
    <property type="protein sequence ID" value="NEC92156.1"/>
    <property type="molecule type" value="Genomic_DNA"/>
</dbReference>
<organism evidence="2">
    <name type="scientific">Streptomyces sp. SID12501</name>
    <dbReference type="NCBI Taxonomy" id="2706042"/>
    <lineage>
        <taxon>Bacteria</taxon>
        <taxon>Bacillati</taxon>
        <taxon>Actinomycetota</taxon>
        <taxon>Actinomycetes</taxon>
        <taxon>Kitasatosporales</taxon>
        <taxon>Streptomycetaceae</taxon>
        <taxon>Streptomyces</taxon>
    </lineage>
</organism>
<accession>A0A6B3C6V6</accession>
<sequence>MTTLGAWRKSSYSSFGDGDSCVEIADHRARVAVRDSKDPAYGTLTFPTVAFAPFVESVKSPTRKATSAP</sequence>
<dbReference type="InterPro" id="IPR007278">
    <property type="entry name" value="DUF397"/>
</dbReference>
<evidence type="ECO:0000259" key="1">
    <source>
        <dbReference type="Pfam" id="PF04149"/>
    </source>
</evidence>
<reference evidence="2" key="1">
    <citation type="submission" date="2020-01" db="EMBL/GenBank/DDBJ databases">
        <title>Insect and environment-associated Actinomycetes.</title>
        <authorList>
            <person name="Currrie C."/>
            <person name="Chevrette M."/>
            <person name="Carlson C."/>
            <person name="Stubbendieck R."/>
            <person name="Wendt-Pienkowski E."/>
        </authorList>
    </citation>
    <scope>NUCLEOTIDE SEQUENCE</scope>
    <source>
        <strain evidence="2">SID12501</strain>
    </source>
</reference>